<evidence type="ECO:0000256" key="1">
    <source>
        <dbReference type="SAM" id="MobiDB-lite"/>
    </source>
</evidence>
<protein>
    <submittedName>
        <fullName evidence="2">Uncharacterized protein</fullName>
    </submittedName>
</protein>
<dbReference type="AlphaFoldDB" id="A0A430M1R8"/>
<reference evidence="2 3" key="1">
    <citation type="submission" date="2017-06" db="EMBL/GenBank/DDBJ databases">
        <title>Comparative genomic analysis of Ambrosia Fusariam Clade fungi.</title>
        <authorList>
            <person name="Stajich J.E."/>
            <person name="Carrillo J."/>
            <person name="Kijimoto T."/>
            <person name="Eskalen A."/>
            <person name="O'Donnell K."/>
            <person name="Kasson M."/>
        </authorList>
    </citation>
    <scope>NUCLEOTIDE SEQUENCE [LARGE SCALE GENOMIC DNA]</scope>
    <source>
        <strain evidence="2 3">UCR1854</strain>
    </source>
</reference>
<accession>A0A430M1R8</accession>
<evidence type="ECO:0000313" key="2">
    <source>
        <dbReference type="EMBL" id="RTE81925.1"/>
    </source>
</evidence>
<feature type="compositionally biased region" description="Polar residues" evidence="1">
    <location>
        <begin position="302"/>
        <end position="313"/>
    </location>
</feature>
<gene>
    <name evidence="2" type="ORF">BHE90_003501</name>
</gene>
<comment type="caution">
    <text evidence="2">The sequence shown here is derived from an EMBL/GenBank/DDBJ whole genome shotgun (WGS) entry which is preliminary data.</text>
</comment>
<evidence type="ECO:0000313" key="3">
    <source>
        <dbReference type="Proteomes" id="UP000287124"/>
    </source>
</evidence>
<feature type="compositionally biased region" description="Pro residues" evidence="1">
    <location>
        <begin position="142"/>
        <end position="157"/>
    </location>
</feature>
<feature type="region of interest" description="Disordered" evidence="1">
    <location>
        <begin position="138"/>
        <end position="157"/>
    </location>
</feature>
<sequence length="464" mass="53301">MPIFSDKVEAPPHYKFDSPAHPGERFPVPWIGDDPDVSKRREYMMAYCEWMSPNEMHRYGELRDYADKAITLAFKKAQWKEVPGKFFAYMSDMITWKCFFERSRPNEPEWPWKKRLRPESSDVVMSCCYDRFRRQDDSALEPPQPVPTPAPAPSAAPAPIPEFVLEPVAEPEPSVRPFLEVAVPELLSPRSTLLTRKKELEELYNGIDEIRKTSGLTVPFQAAHVFDKVQGYLLKEKNECGVTYTEKRFTTPPLNPVPPDDFELDQLKHSLARKKNQDRINLLSPPKDPRNARKGNKMLRNRSVSTGAESSLFVSDDEDTNTSHMQAPNLKRPRSDMSMPEPNLALGQGHHPVADFMKTLYVLSKYFHLDVDGEIGIMTLISLLMHDRADGAQSRRLHDLVNRDTEWICFKTLLEKDLTGCSAEELERTGCVKHDGDCHNFLKLVSLGYRGREMHFKTIRHKSD</sequence>
<keyword evidence="3" id="KW-1185">Reference proteome</keyword>
<proteinExistence type="predicted"/>
<organism evidence="2 3">
    <name type="scientific">Fusarium euwallaceae</name>
    <dbReference type="NCBI Taxonomy" id="1147111"/>
    <lineage>
        <taxon>Eukaryota</taxon>
        <taxon>Fungi</taxon>
        <taxon>Dikarya</taxon>
        <taxon>Ascomycota</taxon>
        <taxon>Pezizomycotina</taxon>
        <taxon>Sordariomycetes</taxon>
        <taxon>Hypocreomycetidae</taxon>
        <taxon>Hypocreales</taxon>
        <taxon>Nectriaceae</taxon>
        <taxon>Fusarium</taxon>
        <taxon>Fusarium solani species complex</taxon>
    </lineage>
</organism>
<feature type="region of interest" description="Disordered" evidence="1">
    <location>
        <begin position="274"/>
        <end position="337"/>
    </location>
</feature>
<dbReference type="EMBL" id="MIKF01000033">
    <property type="protein sequence ID" value="RTE81925.1"/>
    <property type="molecule type" value="Genomic_DNA"/>
</dbReference>
<name>A0A430M1R8_9HYPO</name>
<dbReference type="Proteomes" id="UP000287124">
    <property type="component" value="Unassembled WGS sequence"/>
</dbReference>